<sequence>MADDALVAEMLDLIVNDSENLERTMNLLTDDAVWVLEPGGNEYHGAREIRTFVRTAMAGRTHDPSHRIEITNWFANDENLCVEY</sequence>
<accession>A0A0U1DT78</accession>
<dbReference type="AlphaFoldDB" id="A0A0U1DT78"/>
<name>A0A0U1DT78_9MYCO</name>
<dbReference type="InterPro" id="IPR032710">
    <property type="entry name" value="NTF2-like_dom_sf"/>
</dbReference>
<evidence type="ECO:0000313" key="2">
    <source>
        <dbReference type="EMBL" id="CQD22281.1"/>
    </source>
</evidence>
<dbReference type="InterPro" id="IPR037401">
    <property type="entry name" value="SnoaL-like"/>
</dbReference>
<dbReference type="EMBL" id="CTEC01000002">
    <property type="protein sequence ID" value="CQD22281.1"/>
    <property type="molecule type" value="Genomic_DNA"/>
</dbReference>
<protein>
    <submittedName>
        <fullName evidence="2">SnoaL-like domain protein</fullName>
    </submittedName>
</protein>
<reference evidence="3" key="1">
    <citation type="submission" date="2015-03" db="EMBL/GenBank/DDBJ databases">
        <authorList>
            <person name="Urmite Genomes"/>
        </authorList>
    </citation>
    <scope>NUCLEOTIDE SEQUENCE [LARGE SCALE GENOMIC DNA]</scope>
    <source>
        <strain evidence="3">CSUR P1344</strain>
    </source>
</reference>
<keyword evidence="3" id="KW-1185">Reference proteome</keyword>
<dbReference type="Proteomes" id="UP000199601">
    <property type="component" value="Unassembled WGS sequence"/>
</dbReference>
<dbReference type="Pfam" id="PF12680">
    <property type="entry name" value="SnoaL_2"/>
    <property type="match status" value="1"/>
</dbReference>
<organism evidence="2 3">
    <name type="scientific">Mycobacterium europaeum</name>
    <dbReference type="NCBI Taxonomy" id="761804"/>
    <lineage>
        <taxon>Bacteria</taxon>
        <taxon>Bacillati</taxon>
        <taxon>Actinomycetota</taxon>
        <taxon>Actinomycetes</taxon>
        <taxon>Mycobacteriales</taxon>
        <taxon>Mycobacteriaceae</taxon>
        <taxon>Mycobacterium</taxon>
        <taxon>Mycobacterium simiae complex</taxon>
    </lineage>
</organism>
<gene>
    <name evidence="2" type="ORF">BN000_05555</name>
</gene>
<evidence type="ECO:0000313" key="3">
    <source>
        <dbReference type="Proteomes" id="UP000199601"/>
    </source>
</evidence>
<feature type="domain" description="SnoaL-like" evidence="1">
    <location>
        <begin position="17"/>
        <end position="84"/>
    </location>
</feature>
<proteinExistence type="predicted"/>
<evidence type="ECO:0000259" key="1">
    <source>
        <dbReference type="Pfam" id="PF12680"/>
    </source>
</evidence>
<dbReference type="RefSeq" id="WP_090423159.1">
    <property type="nucleotide sequence ID" value="NZ_CTEC01000002.1"/>
</dbReference>
<dbReference type="Gene3D" id="3.10.450.50">
    <property type="match status" value="1"/>
</dbReference>
<dbReference type="SUPFAM" id="SSF54427">
    <property type="entry name" value="NTF2-like"/>
    <property type="match status" value="1"/>
</dbReference>